<protein>
    <submittedName>
        <fullName evidence="1">Uncharacterized protein</fullName>
    </submittedName>
</protein>
<sequence length="90" mass="10105">MELNLKSIYRATTADGSGGLARKRWNFPVVSKIMEGSAELAKEKHLSVIIDEGKRRETVNTMTAIALHTKMFYNMGSSWRIGDSNELSTR</sequence>
<dbReference type="AlphaFoldDB" id="A0AAD4N3M8"/>
<comment type="caution">
    <text evidence="1">The sequence shown here is derived from an EMBL/GenBank/DDBJ whole genome shotgun (WGS) entry which is preliminary data.</text>
</comment>
<keyword evidence="2" id="KW-1185">Reference proteome</keyword>
<proteinExistence type="predicted"/>
<dbReference type="Proteomes" id="UP001201812">
    <property type="component" value="Unassembled WGS sequence"/>
</dbReference>
<name>A0AAD4N3M8_9BILA</name>
<accession>A0AAD4N3M8</accession>
<reference evidence="1" key="1">
    <citation type="submission" date="2022-01" db="EMBL/GenBank/DDBJ databases">
        <title>Genome Sequence Resource for Two Populations of Ditylenchus destructor, the Migratory Endoparasitic Phytonematode.</title>
        <authorList>
            <person name="Zhang H."/>
            <person name="Lin R."/>
            <person name="Xie B."/>
        </authorList>
    </citation>
    <scope>NUCLEOTIDE SEQUENCE</scope>
    <source>
        <strain evidence="1">BazhouSP</strain>
    </source>
</reference>
<dbReference type="EMBL" id="JAKKPZ010000015">
    <property type="protein sequence ID" value="KAI1713548.1"/>
    <property type="molecule type" value="Genomic_DNA"/>
</dbReference>
<organism evidence="1 2">
    <name type="scientific">Ditylenchus destructor</name>
    <dbReference type="NCBI Taxonomy" id="166010"/>
    <lineage>
        <taxon>Eukaryota</taxon>
        <taxon>Metazoa</taxon>
        <taxon>Ecdysozoa</taxon>
        <taxon>Nematoda</taxon>
        <taxon>Chromadorea</taxon>
        <taxon>Rhabditida</taxon>
        <taxon>Tylenchina</taxon>
        <taxon>Tylenchomorpha</taxon>
        <taxon>Sphaerularioidea</taxon>
        <taxon>Anguinidae</taxon>
        <taxon>Anguininae</taxon>
        <taxon>Ditylenchus</taxon>
    </lineage>
</organism>
<evidence type="ECO:0000313" key="1">
    <source>
        <dbReference type="EMBL" id="KAI1713548.1"/>
    </source>
</evidence>
<evidence type="ECO:0000313" key="2">
    <source>
        <dbReference type="Proteomes" id="UP001201812"/>
    </source>
</evidence>
<gene>
    <name evidence="1" type="ORF">DdX_09064</name>
</gene>